<dbReference type="AlphaFoldDB" id="A0A0A9GB65"/>
<dbReference type="EMBL" id="GBRH01177227">
    <property type="protein sequence ID" value="JAE20669.1"/>
    <property type="molecule type" value="Transcribed_RNA"/>
</dbReference>
<reference evidence="1" key="1">
    <citation type="submission" date="2014-09" db="EMBL/GenBank/DDBJ databases">
        <authorList>
            <person name="Magalhaes I.L.F."/>
            <person name="Oliveira U."/>
            <person name="Santos F.R."/>
            <person name="Vidigal T.H.D.A."/>
            <person name="Brescovit A.D."/>
            <person name="Santos A.J."/>
        </authorList>
    </citation>
    <scope>NUCLEOTIDE SEQUENCE</scope>
    <source>
        <tissue evidence="1">Shoot tissue taken approximately 20 cm above the soil surface</tissue>
    </source>
</reference>
<accession>A0A0A9GB65</accession>
<organism evidence="1">
    <name type="scientific">Arundo donax</name>
    <name type="common">Giant reed</name>
    <name type="synonym">Donax arundinaceus</name>
    <dbReference type="NCBI Taxonomy" id="35708"/>
    <lineage>
        <taxon>Eukaryota</taxon>
        <taxon>Viridiplantae</taxon>
        <taxon>Streptophyta</taxon>
        <taxon>Embryophyta</taxon>
        <taxon>Tracheophyta</taxon>
        <taxon>Spermatophyta</taxon>
        <taxon>Magnoliopsida</taxon>
        <taxon>Liliopsida</taxon>
        <taxon>Poales</taxon>
        <taxon>Poaceae</taxon>
        <taxon>PACMAD clade</taxon>
        <taxon>Arundinoideae</taxon>
        <taxon>Arundineae</taxon>
        <taxon>Arundo</taxon>
    </lineage>
</organism>
<sequence>MEEIGRHFDSEANQLQTCCISSFFLFLLFLGKVCHCSLGPEERNKF</sequence>
<proteinExistence type="predicted"/>
<reference evidence="1" key="2">
    <citation type="journal article" date="2015" name="Data Brief">
        <title>Shoot transcriptome of the giant reed, Arundo donax.</title>
        <authorList>
            <person name="Barrero R.A."/>
            <person name="Guerrero F.D."/>
            <person name="Moolhuijzen P."/>
            <person name="Goolsby J.A."/>
            <person name="Tidwell J."/>
            <person name="Bellgard S.E."/>
            <person name="Bellgard M.I."/>
        </authorList>
    </citation>
    <scope>NUCLEOTIDE SEQUENCE</scope>
    <source>
        <tissue evidence="1">Shoot tissue taken approximately 20 cm above the soil surface</tissue>
    </source>
</reference>
<evidence type="ECO:0000313" key="1">
    <source>
        <dbReference type="EMBL" id="JAE20669.1"/>
    </source>
</evidence>
<name>A0A0A9GB65_ARUDO</name>
<protein>
    <submittedName>
        <fullName evidence="1">Uncharacterized protein</fullName>
    </submittedName>
</protein>